<dbReference type="Pfam" id="PF13344">
    <property type="entry name" value="Hydrolase_6"/>
    <property type="match status" value="1"/>
</dbReference>
<dbReference type="InterPro" id="IPR006357">
    <property type="entry name" value="HAD-SF_hydro_IIA"/>
</dbReference>
<dbReference type="GO" id="GO:0016791">
    <property type="term" value="F:phosphatase activity"/>
    <property type="evidence" value="ECO:0007669"/>
    <property type="project" value="TreeGrafter"/>
</dbReference>
<name>A0AAJ7TKG6_PETMA</name>
<dbReference type="SUPFAM" id="SSF56784">
    <property type="entry name" value="HAD-like"/>
    <property type="match status" value="1"/>
</dbReference>
<keyword evidence="1" id="KW-1185">Reference proteome</keyword>
<dbReference type="PANTHER" id="PTHR19288">
    <property type="entry name" value="4-NITROPHENYLPHOSPHATASE-RELATED"/>
    <property type="match status" value="1"/>
</dbReference>
<dbReference type="GO" id="GO:0004427">
    <property type="term" value="F:inorganic diphosphate phosphatase activity"/>
    <property type="evidence" value="ECO:0007669"/>
    <property type="project" value="TreeGrafter"/>
</dbReference>
<sequence>MADPATGWARGPPPAGLLLDINGVLYDGGGAGGGVAIAGSVDAVSRIKQSGLKLRFCTNETQVTREGLALKLQRLGYAVDAGEIVAPAPAARQLLQQRGLRPHLLLHRAHTACILYVKRQSLNDVLPEFDGLDVSDPNCVVLGDAAEFFTRYYKETDGLKLDVGAYMKALEYACDVEAEVVGKPSKSFFMAAVNDMGLTPSQVLMIGDDIVNDVGGAQLCGISALQVRTGKFMPSDEHHPSVKADGVVDNLANAVDLLLSEWKKL</sequence>
<dbReference type="PANTHER" id="PTHR19288:SF44">
    <property type="entry name" value="PHOSPHOLYSINE PHOSPHOHISTIDINE INORGANIC PYROPHOSPHATE PHOSPHATASE"/>
    <property type="match status" value="1"/>
</dbReference>
<dbReference type="InterPro" id="IPR036412">
    <property type="entry name" value="HAD-like_sf"/>
</dbReference>
<protein>
    <submittedName>
        <fullName evidence="2">Phospholysine phosphohistidine inorganic pyrophosphate phosphatase isoform X3</fullName>
    </submittedName>
</protein>
<dbReference type="Pfam" id="PF13242">
    <property type="entry name" value="Hydrolase_like"/>
    <property type="match status" value="1"/>
</dbReference>
<reference evidence="2" key="1">
    <citation type="submission" date="2025-08" db="UniProtKB">
        <authorList>
            <consortium name="RefSeq"/>
        </authorList>
    </citation>
    <scope>IDENTIFICATION</scope>
    <source>
        <tissue evidence="2">Sperm</tissue>
    </source>
</reference>
<dbReference type="RefSeq" id="XP_032818506.1">
    <property type="nucleotide sequence ID" value="XM_032962615.1"/>
</dbReference>
<dbReference type="Gene3D" id="3.40.50.1000">
    <property type="entry name" value="HAD superfamily/HAD-like"/>
    <property type="match status" value="2"/>
</dbReference>
<dbReference type="InterPro" id="IPR023214">
    <property type="entry name" value="HAD_sf"/>
</dbReference>
<accession>A0AAJ7TKG6</accession>
<evidence type="ECO:0000313" key="1">
    <source>
        <dbReference type="Proteomes" id="UP001318040"/>
    </source>
</evidence>
<dbReference type="CTD" id="64077"/>
<evidence type="ECO:0000313" key="2">
    <source>
        <dbReference type="RefSeq" id="XP_032818506.1"/>
    </source>
</evidence>
<gene>
    <name evidence="2" type="primary">LHPP</name>
</gene>
<dbReference type="GO" id="GO:0005829">
    <property type="term" value="C:cytosol"/>
    <property type="evidence" value="ECO:0007669"/>
    <property type="project" value="TreeGrafter"/>
</dbReference>
<dbReference type="AlphaFoldDB" id="A0AAJ7TKG6"/>
<organism evidence="1 2">
    <name type="scientific">Petromyzon marinus</name>
    <name type="common">Sea lamprey</name>
    <dbReference type="NCBI Taxonomy" id="7757"/>
    <lineage>
        <taxon>Eukaryota</taxon>
        <taxon>Metazoa</taxon>
        <taxon>Chordata</taxon>
        <taxon>Craniata</taxon>
        <taxon>Vertebrata</taxon>
        <taxon>Cyclostomata</taxon>
        <taxon>Hyperoartia</taxon>
        <taxon>Petromyzontiformes</taxon>
        <taxon>Petromyzontidae</taxon>
        <taxon>Petromyzon</taxon>
    </lineage>
</organism>
<proteinExistence type="predicted"/>
<dbReference type="Proteomes" id="UP001318040">
    <property type="component" value="Chromosome 29"/>
</dbReference>